<evidence type="ECO:0000313" key="1">
    <source>
        <dbReference type="EMBL" id="CAH1956458.1"/>
    </source>
</evidence>
<keyword evidence="2" id="KW-1185">Reference proteome</keyword>
<comment type="caution">
    <text evidence="1">The sequence shown here is derived from an EMBL/GenBank/DDBJ whole genome shotgun (WGS) entry which is preliminary data.</text>
</comment>
<dbReference type="EMBL" id="CAKOFQ010006665">
    <property type="protein sequence ID" value="CAH1956458.1"/>
    <property type="molecule type" value="Genomic_DNA"/>
</dbReference>
<name>A0A9P0JSS4_ACAOB</name>
<sequence>MFCTSWLILGSDFARAIISKLKKKELVFVKQERQVST</sequence>
<evidence type="ECO:0000313" key="2">
    <source>
        <dbReference type="Proteomes" id="UP001152888"/>
    </source>
</evidence>
<gene>
    <name evidence="1" type="ORF">ACAOBT_LOCUS1576</name>
</gene>
<proteinExistence type="predicted"/>
<organism evidence="1 2">
    <name type="scientific">Acanthoscelides obtectus</name>
    <name type="common">Bean weevil</name>
    <name type="synonym">Bruchus obtectus</name>
    <dbReference type="NCBI Taxonomy" id="200917"/>
    <lineage>
        <taxon>Eukaryota</taxon>
        <taxon>Metazoa</taxon>
        <taxon>Ecdysozoa</taxon>
        <taxon>Arthropoda</taxon>
        <taxon>Hexapoda</taxon>
        <taxon>Insecta</taxon>
        <taxon>Pterygota</taxon>
        <taxon>Neoptera</taxon>
        <taxon>Endopterygota</taxon>
        <taxon>Coleoptera</taxon>
        <taxon>Polyphaga</taxon>
        <taxon>Cucujiformia</taxon>
        <taxon>Chrysomeloidea</taxon>
        <taxon>Chrysomelidae</taxon>
        <taxon>Bruchinae</taxon>
        <taxon>Bruchini</taxon>
        <taxon>Acanthoscelides</taxon>
    </lineage>
</organism>
<dbReference type="AlphaFoldDB" id="A0A9P0JSS4"/>
<dbReference type="Proteomes" id="UP001152888">
    <property type="component" value="Unassembled WGS sequence"/>
</dbReference>
<accession>A0A9P0JSS4</accession>
<protein>
    <submittedName>
        <fullName evidence="1">Uncharacterized protein</fullName>
    </submittedName>
</protein>
<reference evidence="1" key="1">
    <citation type="submission" date="2022-03" db="EMBL/GenBank/DDBJ databases">
        <authorList>
            <person name="Sayadi A."/>
        </authorList>
    </citation>
    <scope>NUCLEOTIDE SEQUENCE</scope>
</reference>